<feature type="compositionally biased region" description="Pro residues" evidence="1">
    <location>
        <begin position="109"/>
        <end position="118"/>
    </location>
</feature>
<gene>
    <name evidence="2" type="ORF">I3J27_30180</name>
</gene>
<organism evidence="2 3">
    <name type="scientific">Bradyrhizobium xenonodulans</name>
    <dbReference type="NCBI Taxonomy" id="2736875"/>
    <lineage>
        <taxon>Bacteria</taxon>
        <taxon>Pseudomonadati</taxon>
        <taxon>Pseudomonadota</taxon>
        <taxon>Alphaproteobacteria</taxon>
        <taxon>Hyphomicrobiales</taxon>
        <taxon>Nitrobacteraceae</taxon>
        <taxon>Bradyrhizobium</taxon>
    </lineage>
</organism>
<evidence type="ECO:0000256" key="1">
    <source>
        <dbReference type="SAM" id="MobiDB-lite"/>
    </source>
</evidence>
<proteinExistence type="predicted"/>
<evidence type="ECO:0000313" key="3">
    <source>
        <dbReference type="Proteomes" id="UP001179614"/>
    </source>
</evidence>
<name>A0ABY7MI56_9BRAD</name>
<keyword evidence="3" id="KW-1185">Reference proteome</keyword>
<dbReference type="RefSeq" id="WP_270162524.1">
    <property type="nucleotide sequence ID" value="NZ_CP089391.1"/>
</dbReference>
<sequence>MKWMLVVLVGGVTPVNTDLVFDKFTDCLSAEEQMRKHYSDAFEAWDRWAVANIDRRREYSKARDLQAKRLLSNIGTCVPHGDGDRPTVAAPQQQPATPPASQPSAPQASPTPQPPPKT</sequence>
<evidence type="ECO:0000313" key="2">
    <source>
        <dbReference type="EMBL" id="WBL77259.1"/>
    </source>
</evidence>
<dbReference type="Proteomes" id="UP001179614">
    <property type="component" value="Chromosome"/>
</dbReference>
<protein>
    <submittedName>
        <fullName evidence="2">Uncharacterized protein</fullName>
    </submittedName>
</protein>
<feature type="region of interest" description="Disordered" evidence="1">
    <location>
        <begin position="74"/>
        <end position="118"/>
    </location>
</feature>
<accession>A0ABY7MI56</accession>
<feature type="compositionally biased region" description="Low complexity" evidence="1">
    <location>
        <begin position="86"/>
        <end position="95"/>
    </location>
</feature>
<reference evidence="2" key="1">
    <citation type="submission" date="2021-12" db="EMBL/GenBank/DDBJ databases">
        <title>Bradyrhizobium xenonodulans sp. nov.</title>
        <authorList>
            <person name="Claassens R."/>
            <person name="Venter S.N."/>
            <person name="Beukes C.W."/>
            <person name="Stepkowski T."/>
            <person name="Steenkamp E.T."/>
        </authorList>
    </citation>
    <scope>NUCLEOTIDE SEQUENCE</scope>
    <source>
        <strain evidence="2">14AB</strain>
    </source>
</reference>
<dbReference type="EMBL" id="CP089391">
    <property type="protein sequence ID" value="WBL77259.1"/>
    <property type="molecule type" value="Genomic_DNA"/>
</dbReference>